<dbReference type="Proteomes" id="UP000682733">
    <property type="component" value="Unassembled WGS sequence"/>
</dbReference>
<accession>A0A8S2RX42</accession>
<evidence type="ECO:0000313" key="1">
    <source>
        <dbReference type="EMBL" id="CAF1381006.1"/>
    </source>
</evidence>
<reference evidence="2" key="1">
    <citation type="submission" date="2021-02" db="EMBL/GenBank/DDBJ databases">
        <authorList>
            <person name="Nowell W R."/>
        </authorList>
    </citation>
    <scope>NUCLEOTIDE SEQUENCE</scope>
</reference>
<name>A0A8S2RX42_9BILA</name>
<dbReference type="AlphaFoldDB" id="A0A8S2RX42"/>
<protein>
    <submittedName>
        <fullName evidence="2">Uncharacterized protein</fullName>
    </submittedName>
</protein>
<dbReference type="Proteomes" id="UP000677228">
    <property type="component" value="Unassembled WGS sequence"/>
</dbReference>
<sequence length="213" mass="24798">MPRRKKIDSVDDLQEKLETTVIGDALVRKSEPNQSHYKSWQEIIDSEAHFRNSPFKPSGQASRNETRPNKDMLKAIDPLFREILALMVVIINACMRSDRSSLYPYLRKLVGKDYVKHIKLELVHYLCTLDTGAHAINCADEIKNIQDNQVIISPSIIYDVPQCFLPSSALDFHQMWYRETPRIAINFSKLSVPFTNWLFSHIKDYDIERLSMR</sequence>
<dbReference type="EMBL" id="CAJOBA010046437">
    <property type="protein sequence ID" value="CAF4189406.1"/>
    <property type="molecule type" value="Genomic_DNA"/>
</dbReference>
<comment type="caution">
    <text evidence="2">The sequence shown here is derived from an EMBL/GenBank/DDBJ whole genome shotgun (WGS) entry which is preliminary data.</text>
</comment>
<gene>
    <name evidence="1" type="ORF">OVA965_LOCUS32106</name>
    <name evidence="2" type="ORF">TMI583_LOCUS32958</name>
</gene>
<evidence type="ECO:0000313" key="3">
    <source>
        <dbReference type="Proteomes" id="UP000682733"/>
    </source>
</evidence>
<proteinExistence type="predicted"/>
<dbReference type="EMBL" id="CAJNOK010024748">
    <property type="protein sequence ID" value="CAF1381006.1"/>
    <property type="molecule type" value="Genomic_DNA"/>
</dbReference>
<evidence type="ECO:0000313" key="2">
    <source>
        <dbReference type="EMBL" id="CAF4189406.1"/>
    </source>
</evidence>
<organism evidence="2 3">
    <name type="scientific">Didymodactylos carnosus</name>
    <dbReference type="NCBI Taxonomy" id="1234261"/>
    <lineage>
        <taxon>Eukaryota</taxon>
        <taxon>Metazoa</taxon>
        <taxon>Spiralia</taxon>
        <taxon>Gnathifera</taxon>
        <taxon>Rotifera</taxon>
        <taxon>Eurotatoria</taxon>
        <taxon>Bdelloidea</taxon>
        <taxon>Philodinida</taxon>
        <taxon>Philodinidae</taxon>
        <taxon>Didymodactylos</taxon>
    </lineage>
</organism>